<feature type="region of interest" description="Disordered" evidence="1">
    <location>
        <begin position="1"/>
        <end position="41"/>
    </location>
</feature>
<evidence type="ECO:0000256" key="1">
    <source>
        <dbReference type="SAM" id="MobiDB-lite"/>
    </source>
</evidence>
<feature type="compositionally biased region" description="Polar residues" evidence="1">
    <location>
        <begin position="1"/>
        <end position="12"/>
    </location>
</feature>
<proteinExistence type="predicted"/>
<organism evidence="2">
    <name type="scientific">freshwater metagenome</name>
    <dbReference type="NCBI Taxonomy" id="449393"/>
    <lineage>
        <taxon>unclassified sequences</taxon>
        <taxon>metagenomes</taxon>
        <taxon>ecological metagenomes</taxon>
    </lineage>
</organism>
<name>A0A6J7PN53_9ZZZZ</name>
<dbReference type="EMBL" id="CAFBON010000281">
    <property type="protein sequence ID" value="CAB5006618.1"/>
    <property type="molecule type" value="Genomic_DNA"/>
</dbReference>
<accession>A0A6J7PN53</accession>
<protein>
    <submittedName>
        <fullName evidence="2">Unannotated protein</fullName>
    </submittedName>
</protein>
<reference evidence="2" key="1">
    <citation type="submission" date="2020-05" db="EMBL/GenBank/DDBJ databases">
        <authorList>
            <person name="Chiriac C."/>
            <person name="Salcher M."/>
            <person name="Ghai R."/>
            <person name="Kavagutti S V."/>
        </authorList>
    </citation>
    <scope>NUCLEOTIDE SEQUENCE</scope>
</reference>
<sequence length="55" mass="5813">MSTQWASPSGSSWGIYVIDAPQREPSPTAERTSSAVSPTMMPISVMPASTIDCNP</sequence>
<gene>
    <name evidence="2" type="ORF">UFOPK3954_02087</name>
</gene>
<dbReference type="AlphaFoldDB" id="A0A6J7PN53"/>
<evidence type="ECO:0000313" key="2">
    <source>
        <dbReference type="EMBL" id="CAB5006618.1"/>
    </source>
</evidence>